<protein>
    <submittedName>
        <fullName evidence="2">Uncharacterized protein</fullName>
    </submittedName>
</protein>
<accession>A1RSX4</accession>
<dbReference type="Proteomes" id="UP000002595">
    <property type="component" value="Chromosome"/>
</dbReference>
<keyword evidence="1" id="KW-0472">Membrane</keyword>
<evidence type="ECO:0000256" key="1">
    <source>
        <dbReference type="SAM" id="Phobius"/>
    </source>
</evidence>
<dbReference type="HOGENOM" id="CLU_2299446_0_0_2"/>
<dbReference type="AlphaFoldDB" id="A1RSX4"/>
<evidence type="ECO:0000313" key="2">
    <source>
        <dbReference type="EMBL" id="ABL88056.1"/>
    </source>
</evidence>
<dbReference type="EMBL" id="CP000504">
    <property type="protein sequence ID" value="ABL88056.1"/>
    <property type="molecule type" value="Genomic_DNA"/>
</dbReference>
<organism evidence="2 3">
    <name type="scientific">Pyrobaculum islandicum (strain DSM 4184 / JCM 9189 / GEO3)</name>
    <dbReference type="NCBI Taxonomy" id="384616"/>
    <lineage>
        <taxon>Archaea</taxon>
        <taxon>Thermoproteota</taxon>
        <taxon>Thermoprotei</taxon>
        <taxon>Thermoproteales</taxon>
        <taxon>Thermoproteaceae</taxon>
        <taxon>Pyrobaculum</taxon>
    </lineage>
</organism>
<name>A1RSX4_PYRIL</name>
<dbReference type="GeneID" id="4616303"/>
<keyword evidence="1" id="KW-0812">Transmembrane</keyword>
<dbReference type="KEGG" id="pis:Pisl_0880"/>
<keyword evidence="1" id="KW-1133">Transmembrane helix</keyword>
<dbReference type="eggNOG" id="arCOG05619">
    <property type="taxonomic scope" value="Archaea"/>
</dbReference>
<dbReference type="STRING" id="384616.Pisl_0880"/>
<dbReference type="RefSeq" id="WP_011762631.1">
    <property type="nucleotide sequence ID" value="NC_008701.1"/>
</dbReference>
<sequence length="99" mass="11082">MVEDILEVIAVNTLALFTLAIFLTLYTYSTPNVCQVAETVLKFPGSEIHVYGRFKVWNDTKHVYLSCGLALSRDKVLQINRTEGLLRIGSTAEGKLYIS</sequence>
<evidence type="ECO:0000313" key="3">
    <source>
        <dbReference type="Proteomes" id="UP000002595"/>
    </source>
</evidence>
<feature type="transmembrane region" description="Helical" evidence="1">
    <location>
        <begin position="9"/>
        <end position="28"/>
    </location>
</feature>
<proteinExistence type="predicted"/>
<dbReference type="OrthoDB" id="29133at2157"/>
<keyword evidence="3" id="KW-1185">Reference proteome</keyword>
<reference evidence="2" key="1">
    <citation type="submission" date="2006-12" db="EMBL/GenBank/DDBJ databases">
        <title>Complete sequence of Pyrobaculum islandicum DSM 4184.</title>
        <authorList>
            <person name="Copeland A."/>
            <person name="Lucas S."/>
            <person name="Lapidus A."/>
            <person name="Barry K."/>
            <person name="Detter J.C."/>
            <person name="Glavina del Rio T."/>
            <person name="Dalin E."/>
            <person name="Tice H."/>
            <person name="Pitluck S."/>
            <person name="Meincke L."/>
            <person name="Brettin T."/>
            <person name="Bruce D."/>
            <person name="Han C."/>
            <person name="Tapia R."/>
            <person name="Gilna P."/>
            <person name="Schmutz J."/>
            <person name="Larimer F."/>
            <person name="Land M."/>
            <person name="Hauser L."/>
            <person name="Kyrpides N."/>
            <person name="Mikhailova N."/>
            <person name="Cozen A.E."/>
            <person name="Fitz-Gibbon S.T."/>
            <person name="House C.H."/>
            <person name="Saltikov C."/>
            <person name="Lowe T."/>
            <person name="Richardson P."/>
        </authorList>
    </citation>
    <scope>NUCLEOTIDE SEQUENCE [LARGE SCALE GENOMIC DNA]</scope>
    <source>
        <strain evidence="2">DSM 4184</strain>
    </source>
</reference>
<gene>
    <name evidence="2" type="ordered locus">Pisl_0880</name>
</gene>